<evidence type="ECO:0000313" key="2">
    <source>
        <dbReference type="Proteomes" id="UP000499080"/>
    </source>
</evidence>
<gene>
    <name evidence="1" type="ORF">AVEN_217310_1</name>
</gene>
<organism evidence="1 2">
    <name type="scientific">Araneus ventricosus</name>
    <name type="common">Orbweaver spider</name>
    <name type="synonym">Epeira ventricosa</name>
    <dbReference type="NCBI Taxonomy" id="182803"/>
    <lineage>
        <taxon>Eukaryota</taxon>
        <taxon>Metazoa</taxon>
        <taxon>Ecdysozoa</taxon>
        <taxon>Arthropoda</taxon>
        <taxon>Chelicerata</taxon>
        <taxon>Arachnida</taxon>
        <taxon>Araneae</taxon>
        <taxon>Araneomorphae</taxon>
        <taxon>Entelegynae</taxon>
        <taxon>Araneoidea</taxon>
        <taxon>Araneidae</taxon>
        <taxon>Araneus</taxon>
    </lineage>
</organism>
<dbReference type="Proteomes" id="UP000499080">
    <property type="component" value="Unassembled WGS sequence"/>
</dbReference>
<dbReference type="AlphaFoldDB" id="A0A4Y2VTL6"/>
<reference evidence="1 2" key="1">
    <citation type="journal article" date="2019" name="Sci. Rep.">
        <title>Orb-weaving spider Araneus ventricosus genome elucidates the spidroin gene catalogue.</title>
        <authorList>
            <person name="Kono N."/>
            <person name="Nakamura H."/>
            <person name="Ohtoshi R."/>
            <person name="Moran D.A.P."/>
            <person name="Shinohara A."/>
            <person name="Yoshida Y."/>
            <person name="Fujiwara M."/>
            <person name="Mori M."/>
            <person name="Tomita M."/>
            <person name="Arakawa K."/>
        </authorList>
    </citation>
    <scope>NUCLEOTIDE SEQUENCE [LARGE SCALE GENOMIC DNA]</scope>
</reference>
<sequence length="103" mass="11433">MAPAKQNQTQTSQSADANWLVAPWISDRDLGYWGPLRGTSSLGVTGLRSRSTLVSDLLSSFAFPFEFLLFCLEGWHEGALEAFARSFCFLLMDSKTTPRVVRA</sequence>
<protein>
    <submittedName>
        <fullName evidence="1">Uncharacterized protein</fullName>
    </submittedName>
</protein>
<keyword evidence="2" id="KW-1185">Reference proteome</keyword>
<proteinExistence type="predicted"/>
<evidence type="ECO:0000313" key="1">
    <source>
        <dbReference type="EMBL" id="GBO28743.1"/>
    </source>
</evidence>
<name>A0A4Y2VTL6_ARAVE</name>
<accession>A0A4Y2VTL6</accession>
<dbReference type="EMBL" id="BGPR01051832">
    <property type="protein sequence ID" value="GBO28743.1"/>
    <property type="molecule type" value="Genomic_DNA"/>
</dbReference>
<comment type="caution">
    <text evidence="1">The sequence shown here is derived from an EMBL/GenBank/DDBJ whole genome shotgun (WGS) entry which is preliminary data.</text>
</comment>